<evidence type="ECO:0000259" key="2">
    <source>
        <dbReference type="Pfam" id="PF13087"/>
    </source>
</evidence>
<dbReference type="InterPro" id="IPR045055">
    <property type="entry name" value="DNA2/NAM7-like"/>
</dbReference>
<feature type="domain" description="DNA2/NAM7 helicase-like C-terminal" evidence="2">
    <location>
        <begin position="1474"/>
        <end position="1680"/>
    </location>
</feature>
<feature type="domain" description="Restriction endonuclease type II-like" evidence="3">
    <location>
        <begin position="1733"/>
        <end position="1828"/>
    </location>
</feature>
<dbReference type="InterPro" id="IPR025103">
    <property type="entry name" value="DUF4011"/>
</dbReference>
<dbReference type="Gene3D" id="3.40.50.300">
    <property type="entry name" value="P-loop containing nucleotide triphosphate hydrolases"/>
    <property type="match status" value="3"/>
</dbReference>
<proteinExistence type="predicted"/>
<dbReference type="InterPro" id="IPR047187">
    <property type="entry name" value="SF1_C_Upf1"/>
</dbReference>
<dbReference type="Pfam" id="PF18741">
    <property type="entry name" value="MTES_1575"/>
    <property type="match status" value="1"/>
</dbReference>
<evidence type="ECO:0000313" key="4">
    <source>
        <dbReference type="EMBL" id="QHN35044.1"/>
    </source>
</evidence>
<evidence type="ECO:0000259" key="3">
    <source>
        <dbReference type="Pfam" id="PF18741"/>
    </source>
</evidence>
<sequence>MRSRREHADGADMTAELGTEQAGFAKIDADINRQWSWASSAAKIPQITKISVSVPDDYDHVTLTVAVRDADITFGEGTIHDGALEEGTSSVSSVYVSLSPRAMSQVAERTTAVCEIILRDATTNSILTRNDIDVHIQPRDLWFWMGDPRHGETHERLIAQLAELAAAPADNDAVAEALTAEKDQLEYMIAMLTNQASLLARSLLASFVRPNHPEVAAISREAADVLGRTTGEPSFSAFQNSDVEKSEKAVDASVAAVFEALRARAIAYSEPPPNWDYSTSGQRIRDHAEVARGGLGTCLDTTILMAAVIEQIGLHPVLVMVPGHIFLGFWRRNPDAGEGPRPQWYPDRPVIDSLVDIAELVQGGWLGAVETTAVTIGNSVDAATATATAGRQLIEAVNAGSITIIDVLAARRAGVSPLPVVTDRSDGVTEIVVYRQGGVPESVDQVDQDSPEASLRTRRVDDQPPRYRKWKGSLFSLTATNALLNLKSNARVQPLLVPSEALGHLEDALAEDVSFALHSGHDIPDVWRARGITNAVDMWDSPDQATRDDLIAHLQQRRLYVQRISYRGDKATVLAESTFVKEIRSMAHAAKTARDERGMNPLFLCIGMLRWPYKPGHLAEAPMILVPVTIGVTRRRGDLTLSIDSTQSTATNSALIEWLRREHGMVIPELESPITDRSGLDVDAVLRGVRTEIARAGVPFEVTGEARLALLDLSPFRMWQDLSAHAGEFLDRPLIRHLVHTPTEQFVDPAAPVEDGRTLSHIEELHTPIPADSTQKQAVIWARERRTFVLQGPPGTGKSQTITNMVAECLLNELRVLFVAEKGTALAVVQRRLEQIGLGPFTLNLHHEGSNAAQVRAHLRQSLDAVVHPDTQAMAHARRRLRSAAHELREYPDHLHKPNAAGLSAYLAHDHLMVAGDGPAMAVPDQLVESDAGTIQRLREVLGDLPRAAAAARVAPDHPWRLAGPTPRDFDVAAASAAISDVLDGVEWCTTLSGPLRDHLDRVTELGQLNLLAAASHPLLPVGQELAALVDPSWPGRADDALVEAGRMVDAAHGLLAGFEPGVLGSDLDAVAAGVAEAAESRRWGRSKRVAEAMLPVAEYAPPGIDLTHADDAARIVGQLIEADRTARSAIEILRAVPGFGPAVPATLFEPDALASVRERRAELDRLTTILRSTDEWTRAVCALAGTGALSDHHMRIAGFAAALPNLLRQLNAAPDDVAAWQAGRSIVAAVTAHSAAWRRDHRQDRLLAVQKWMSMQQLLHPLRVAGMDQTRIDILDGRLAASGCEEAFERGVAQTSQAERIRAAGLDRFDNIAHDGLVDTYAQAQHEIRRQWVTDGPAALLAARGGGGRGTETGGLARELEKTRQKLGTRALLRKHAAAVQQLTPLVLCSPSSVVDLIEPGAMDFDLVVFDEASQITVPEAIGALGRAKAAIVVGDSKQMPPTKVIAGGSGADEELDDDAEEIIEDQESILSECELARVPTVSLAWHYRSQDEALIAFSNSAYYRGALSSFPTPTLMSDATGIEFRRVDGRYLRAGSTAVDLGEGISAGSNTNPVEAQAIVAAVHELARRADSPPSLGIVTFNEQQRQLISDLLMMSEDPAVVAILDENRMGAADVLFVKALEQVQGDERDTIIFSIAFSKQANGRIPTNFGPLSNGGGERRLNVAVTRARRKNVVFCSFDPAELDVAGATYQGPKDLKAFLSFAKSSGIMDLGELAPGQSARQVLRDRHRDDVAAALRASGLHVMTDVGLSNFRLDLVVGRPDRPERPLLPVLLDGESWRHRNTISDRDILPVDVLTNLMGWPKVARIWWPMWLQNRELVIEEIHTAADEAEAELDRRAPVIEPPRIPNPSDSSISDPEVSDAAARDLVKADAGARSPVTTEAIELHDYSEPEPAAQGVVDEAPAQPDREPVDLIRNDLPVVVGEGVGAPELAEVRSAPVVTAPQAEPSPESTPVIGEFRAAGEDVVGERATLDSLPDRTAVKIVRAELRDVIATEAPIRIDRLARIVAHRHDLHRVSAARFRAIDAVVRTLVVAESYRASQIFGDFVWPDHIDAATWTGYRTGGGPGRAFGEIAPEEIANAMCAVQSDHPDIDEDQLFRETAAIFGTTRLGKIVRTRLEDVREHHLDQAGVRAAL</sequence>
<dbReference type="Pfam" id="PF13087">
    <property type="entry name" value="AAA_12"/>
    <property type="match status" value="1"/>
</dbReference>
<name>A0ABX6IGQ4_9ACTN</name>
<dbReference type="Pfam" id="PF13195">
    <property type="entry name" value="DUF4011"/>
    <property type="match status" value="1"/>
</dbReference>
<evidence type="ECO:0000313" key="5">
    <source>
        <dbReference type="Proteomes" id="UP001059836"/>
    </source>
</evidence>
<dbReference type="InterPro" id="IPR049468">
    <property type="entry name" value="Restrct_endonuc-II-like_dom"/>
</dbReference>
<protein>
    <submittedName>
        <fullName evidence="4">DUF4011 domain-containing protein</fullName>
    </submittedName>
</protein>
<dbReference type="EMBL" id="CP045809">
    <property type="protein sequence ID" value="QHN35044.1"/>
    <property type="molecule type" value="Genomic_DNA"/>
</dbReference>
<accession>A0ABX6IGQ4</accession>
<dbReference type="CDD" id="cd18808">
    <property type="entry name" value="SF1_C_Upf1"/>
    <property type="match status" value="1"/>
</dbReference>
<keyword evidence="5" id="KW-1185">Reference proteome</keyword>
<dbReference type="Proteomes" id="UP001059836">
    <property type="component" value="Chromosome"/>
</dbReference>
<organism evidence="4 5">
    <name type="scientific">Gordonia pseudamarae</name>
    <dbReference type="NCBI Taxonomy" id="2831662"/>
    <lineage>
        <taxon>Bacteria</taxon>
        <taxon>Bacillati</taxon>
        <taxon>Actinomycetota</taxon>
        <taxon>Actinomycetes</taxon>
        <taxon>Mycobacteriales</taxon>
        <taxon>Gordoniaceae</taxon>
        <taxon>Gordonia</taxon>
    </lineage>
</organism>
<dbReference type="InterPro" id="IPR041677">
    <property type="entry name" value="DNA2/NAM7_AAA_11"/>
</dbReference>
<evidence type="ECO:0000259" key="1">
    <source>
        <dbReference type="Pfam" id="PF13086"/>
    </source>
</evidence>
<dbReference type="InterPro" id="IPR027417">
    <property type="entry name" value="P-loop_NTPase"/>
</dbReference>
<reference evidence="4" key="1">
    <citation type="journal article" date="2021" name="Nat. Microbiol.">
        <title>Cocultivation of an ultrasmall environmental parasitic bacterium with lytic ability against bacteria associated with wastewater foams.</title>
        <authorList>
            <person name="Batinovic S."/>
            <person name="Rose J.J.A."/>
            <person name="Ratcliffe J."/>
            <person name="Seviour R.J."/>
            <person name="Petrovski S."/>
        </authorList>
    </citation>
    <scope>NUCLEOTIDE SEQUENCE</scope>
    <source>
        <strain evidence="4">CON9</strain>
    </source>
</reference>
<feature type="domain" description="DNA2/NAM7 helicase helicase" evidence="1">
    <location>
        <begin position="1387"/>
        <end position="1444"/>
    </location>
</feature>
<dbReference type="SUPFAM" id="SSF52540">
    <property type="entry name" value="P-loop containing nucleoside triphosphate hydrolases"/>
    <property type="match status" value="1"/>
</dbReference>
<dbReference type="Pfam" id="PF13086">
    <property type="entry name" value="AAA_11"/>
    <property type="match status" value="1"/>
</dbReference>
<dbReference type="InterPro" id="IPR041679">
    <property type="entry name" value="DNA2/NAM7-like_C"/>
</dbReference>
<dbReference type="PANTHER" id="PTHR10887">
    <property type="entry name" value="DNA2/NAM7 HELICASE FAMILY"/>
    <property type="match status" value="1"/>
</dbReference>
<gene>
    <name evidence="4" type="ORF">GII31_09175</name>
</gene>